<dbReference type="SUPFAM" id="SSF57184">
    <property type="entry name" value="Growth factor receptor domain"/>
    <property type="match status" value="4"/>
</dbReference>
<dbReference type="Pfam" id="PF01457">
    <property type="entry name" value="Peptidase_M8"/>
    <property type="match status" value="2"/>
</dbReference>
<keyword evidence="7" id="KW-0325">Glycoprotein</keyword>
<accession>Q22LJ0</accession>
<dbReference type="InterPro" id="IPR001577">
    <property type="entry name" value="Peptidase_M8"/>
</dbReference>
<dbReference type="HOGENOM" id="CLU_249783_0_0_1"/>
<dbReference type="AlphaFoldDB" id="Q22LJ0"/>
<dbReference type="EMBL" id="GG662863">
    <property type="protein sequence ID" value="EAR86150.2"/>
    <property type="molecule type" value="Genomic_DNA"/>
</dbReference>
<feature type="binding site" evidence="9">
    <location>
        <position position="195"/>
    </location>
    <ligand>
        <name>Zn(2+)</name>
        <dbReference type="ChEBI" id="CHEBI:29105"/>
        <note>catalytic</note>
    </ligand>
</feature>
<keyword evidence="6 9" id="KW-0482">Metalloprotease</keyword>
<dbReference type="Gene3D" id="3.90.132.10">
    <property type="entry name" value="Leishmanolysin , domain 2"/>
    <property type="match status" value="1"/>
</dbReference>
<dbReference type="GeneID" id="7837942"/>
<keyword evidence="4" id="KW-0378">Hydrolase</keyword>
<evidence type="ECO:0000256" key="8">
    <source>
        <dbReference type="PIRSR" id="PIRSR601577-1"/>
    </source>
</evidence>
<keyword evidence="12" id="KW-1185">Reference proteome</keyword>
<dbReference type="GO" id="GO:0007155">
    <property type="term" value="P:cell adhesion"/>
    <property type="evidence" value="ECO:0007669"/>
    <property type="project" value="InterPro"/>
</dbReference>
<dbReference type="SUPFAM" id="SSF55486">
    <property type="entry name" value="Metalloproteases ('zincins'), catalytic domain"/>
    <property type="match status" value="1"/>
</dbReference>
<evidence type="ECO:0000256" key="4">
    <source>
        <dbReference type="ARBA" id="ARBA00022801"/>
    </source>
</evidence>
<evidence type="ECO:0000256" key="5">
    <source>
        <dbReference type="ARBA" id="ARBA00022833"/>
    </source>
</evidence>
<dbReference type="GO" id="GO:0005737">
    <property type="term" value="C:cytoplasm"/>
    <property type="evidence" value="ECO:0007669"/>
    <property type="project" value="TreeGrafter"/>
</dbReference>
<evidence type="ECO:0000256" key="9">
    <source>
        <dbReference type="PIRSR" id="PIRSR601577-2"/>
    </source>
</evidence>
<dbReference type="GO" id="GO:0004222">
    <property type="term" value="F:metalloendopeptidase activity"/>
    <property type="evidence" value="ECO:0007669"/>
    <property type="project" value="InterPro"/>
</dbReference>
<proteinExistence type="inferred from homology"/>
<dbReference type="InterPro" id="IPR006212">
    <property type="entry name" value="Furin_repeat"/>
</dbReference>
<evidence type="ECO:0000256" key="7">
    <source>
        <dbReference type="ARBA" id="ARBA00023180"/>
    </source>
</evidence>
<name>Q22LJ0_TETTS</name>
<dbReference type="RefSeq" id="XP_976745.2">
    <property type="nucleotide sequence ID" value="XM_971652.2"/>
</dbReference>
<dbReference type="PANTHER" id="PTHR10942:SF0">
    <property type="entry name" value="LEISHMANOLYSIN-LIKE PEPTIDASE"/>
    <property type="match status" value="1"/>
</dbReference>
<keyword evidence="3 9" id="KW-0479">Metal-binding</keyword>
<evidence type="ECO:0000256" key="2">
    <source>
        <dbReference type="ARBA" id="ARBA00022670"/>
    </source>
</evidence>
<feature type="binding site" evidence="9">
    <location>
        <position position="191"/>
    </location>
    <ligand>
        <name>Zn(2+)</name>
        <dbReference type="ChEBI" id="CHEBI:29105"/>
        <note>catalytic</note>
    </ligand>
</feature>
<dbReference type="PROSITE" id="PS00022">
    <property type="entry name" value="EGF_1"/>
    <property type="match status" value="1"/>
</dbReference>
<gene>
    <name evidence="11" type="ORF">TTHERM_00873660</name>
</gene>
<dbReference type="eggNOG" id="KOG2556">
    <property type="taxonomic scope" value="Eukaryota"/>
</dbReference>
<dbReference type="InterPro" id="IPR009030">
    <property type="entry name" value="Growth_fac_rcpt_cys_sf"/>
</dbReference>
<dbReference type="InterPro" id="IPR000742">
    <property type="entry name" value="EGF"/>
</dbReference>
<dbReference type="Proteomes" id="UP000009168">
    <property type="component" value="Unassembled WGS sequence"/>
</dbReference>
<dbReference type="InParanoid" id="Q22LJ0"/>
<keyword evidence="2" id="KW-0645">Protease</keyword>
<evidence type="ECO:0000256" key="1">
    <source>
        <dbReference type="ARBA" id="ARBA00005860"/>
    </source>
</evidence>
<evidence type="ECO:0000256" key="6">
    <source>
        <dbReference type="ARBA" id="ARBA00023049"/>
    </source>
</evidence>
<dbReference type="KEGG" id="tet:TTHERM_00873660"/>
<evidence type="ECO:0000313" key="12">
    <source>
        <dbReference type="Proteomes" id="UP000009168"/>
    </source>
</evidence>
<dbReference type="GO" id="GO:0046872">
    <property type="term" value="F:metal ion binding"/>
    <property type="evidence" value="ECO:0007669"/>
    <property type="project" value="UniProtKB-KW"/>
</dbReference>
<feature type="binding site" evidence="9">
    <location>
        <position position="274"/>
    </location>
    <ligand>
        <name>Zn(2+)</name>
        <dbReference type="ChEBI" id="CHEBI:29105"/>
        <note>catalytic</note>
    </ligand>
</feature>
<dbReference type="CDD" id="cd00064">
    <property type="entry name" value="FU"/>
    <property type="match status" value="3"/>
</dbReference>
<dbReference type="FunFam" id="3.90.132.10:FF:000001">
    <property type="entry name" value="leishmanolysin-like peptidase isoform X2"/>
    <property type="match status" value="1"/>
</dbReference>
<evidence type="ECO:0000313" key="11">
    <source>
        <dbReference type="EMBL" id="EAR86150.2"/>
    </source>
</evidence>
<dbReference type="Gene3D" id="2.10.220.10">
    <property type="entry name" value="Hormone Receptor, Insulin-like Growth Factor Receptor 1, Chain A, domain 2"/>
    <property type="match status" value="2"/>
</dbReference>
<organism evidence="11 12">
    <name type="scientific">Tetrahymena thermophila (strain SB210)</name>
    <dbReference type="NCBI Taxonomy" id="312017"/>
    <lineage>
        <taxon>Eukaryota</taxon>
        <taxon>Sar</taxon>
        <taxon>Alveolata</taxon>
        <taxon>Ciliophora</taxon>
        <taxon>Intramacronucleata</taxon>
        <taxon>Oligohymenophorea</taxon>
        <taxon>Hymenostomatida</taxon>
        <taxon>Tetrahymenina</taxon>
        <taxon>Tetrahymenidae</taxon>
        <taxon>Tetrahymena</taxon>
    </lineage>
</organism>
<dbReference type="PANTHER" id="PTHR10942">
    <property type="entry name" value="LEISHMANOLYSIN-LIKE PEPTIDASE"/>
    <property type="match status" value="1"/>
</dbReference>
<feature type="domain" description="EGF-like" evidence="10">
    <location>
        <begin position="504"/>
        <end position="515"/>
    </location>
</feature>
<sequence length="1092" mass="121474">MIPLNAINEKKHVCNHDNEISYNNIPSDYFETFENKFGKRFLQFSEDAQPLRLTYDITQLSNSANGTGMTDAKRNYIVKILKAAQVFFKNLIQIQPRSTPIKSQGLRFCGQAPFIMYYPPELLKNGQGIYNSDMHLLVTYFNDNTSSQLASAGFCELDPNPIIARVRFNIGTMSMSEDNTTFQENVSVALHELTHALGFSGGAVQYWIDPETGRPYGSSTVSKVLQYTNLWGFSRVSKISSQNVLQVARNYFACSTIDGMFLENQGGSGSMGSHWEKDLIRNEYMTASQVQGSVISEFTAALLRDTGFYASINSNLLSPIYWGKYKGCDFFYNVCNSTTTSYPEFQPSNSINQQKCDFYNMAIGIVSSTIDIFSQCPITQPYQNEFCQDPQFKPNEQNRMNTGVNSYCFQSTALKNGYTSNSQYKNQRCNKINCNSDFSIITVYLWQQESFNCTSPGQVIDLSKVSTTTYGVFTCPQDFQMICSQPKTCPNQCSSNGVCINGYCICINGYAGQDCSIKCDSPNVYDGTRCISQCPNNTFKNPDNTCKPSCPKGYYQDYSLQSCLLCHSNCSTCTGSSPSQCSSCNLGFELDGTTCIEHICHESCGTCYGSQYDQCTSCQSGYTQKGSTCISNCHSSCKTCSVFYDANSCTSCDDGFYFNNNQCIQCPSQCATCETQNQNGTLIVQCIFCNYGYTMINDICLQCTYPCADCYDNQTSCTECARSHILNVNVCEPTCDESCQTCSKFVDPNSCTSCYPGQYLETSSQVDQGTCIQCQSNCSTCRNGQSCDSCISGYLLQSDGICTPICDESCLTCSSPNDRNSCLSCRAPFVLQNKQCLQCGNGFYYDNGSCVSCSQNCQSCQNKLKCNVCLEGYNLDKYFNCVPLNSCHQTCKNCVGDSYFQCTSCPQNRQLIKLDASLSFGICQCPENTTDYNDSDCPQSNTQKYILQTVIGSFSGSALTSLLTSIGFQNPLIILSYFTLSQGISYFNLLNAKQSVGFDEALGIIQFSNFEFQSLKSIDEVSNSTRNLSEQNPAFQQSNITSITYNPKIILNHKSNKFLQNSQVILWIQEQNLIINQQNEQVLFGQLAFLLI</sequence>
<dbReference type="SMART" id="SM00181">
    <property type="entry name" value="EGF"/>
    <property type="match status" value="10"/>
</dbReference>
<dbReference type="SMART" id="SM00261">
    <property type="entry name" value="FU"/>
    <property type="match status" value="8"/>
</dbReference>
<dbReference type="GO" id="GO:0016020">
    <property type="term" value="C:membrane"/>
    <property type="evidence" value="ECO:0007669"/>
    <property type="project" value="InterPro"/>
</dbReference>
<feature type="active site" evidence="8">
    <location>
        <position position="192"/>
    </location>
</feature>
<reference evidence="12" key="1">
    <citation type="journal article" date="2006" name="PLoS Biol.">
        <title>Macronuclear genome sequence of the ciliate Tetrahymena thermophila, a model eukaryote.</title>
        <authorList>
            <person name="Eisen J.A."/>
            <person name="Coyne R.S."/>
            <person name="Wu M."/>
            <person name="Wu D."/>
            <person name="Thiagarajan M."/>
            <person name="Wortman J.R."/>
            <person name="Badger J.H."/>
            <person name="Ren Q."/>
            <person name="Amedeo P."/>
            <person name="Jones K.M."/>
            <person name="Tallon L.J."/>
            <person name="Delcher A.L."/>
            <person name="Salzberg S.L."/>
            <person name="Silva J.C."/>
            <person name="Haas B.J."/>
            <person name="Majoros W.H."/>
            <person name="Farzad M."/>
            <person name="Carlton J.M."/>
            <person name="Smith R.K. Jr."/>
            <person name="Garg J."/>
            <person name="Pearlman R.E."/>
            <person name="Karrer K.M."/>
            <person name="Sun L."/>
            <person name="Manning G."/>
            <person name="Elde N.C."/>
            <person name="Turkewitz A.P."/>
            <person name="Asai D.J."/>
            <person name="Wilkes D.E."/>
            <person name="Wang Y."/>
            <person name="Cai H."/>
            <person name="Collins K."/>
            <person name="Stewart B.A."/>
            <person name="Lee S.R."/>
            <person name="Wilamowska K."/>
            <person name="Weinberg Z."/>
            <person name="Ruzzo W.L."/>
            <person name="Wloga D."/>
            <person name="Gaertig J."/>
            <person name="Frankel J."/>
            <person name="Tsao C.-C."/>
            <person name="Gorovsky M.A."/>
            <person name="Keeling P.J."/>
            <person name="Waller R.F."/>
            <person name="Patron N.J."/>
            <person name="Cherry J.M."/>
            <person name="Stover N.A."/>
            <person name="Krieger C.J."/>
            <person name="del Toro C."/>
            <person name="Ryder H.F."/>
            <person name="Williamson S.C."/>
            <person name="Barbeau R.A."/>
            <person name="Hamilton E.P."/>
            <person name="Orias E."/>
        </authorList>
    </citation>
    <scope>NUCLEOTIDE SEQUENCE [LARGE SCALE GENOMIC DNA]</scope>
    <source>
        <strain evidence="12">SB210</strain>
    </source>
</reference>
<protein>
    <submittedName>
        <fullName evidence="11">Leishmanolysin family protein</fullName>
    </submittedName>
</protein>
<dbReference type="Pfam" id="PF23106">
    <property type="entry name" value="EGF_Teneurin"/>
    <property type="match status" value="1"/>
</dbReference>
<dbReference type="FunFam" id="2.10.25.10:FF:000001">
    <property type="entry name" value="Tenascin C"/>
    <property type="match status" value="1"/>
</dbReference>
<dbReference type="OrthoDB" id="238768at2759"/>
<comment type="cofactor">
    <cofactor evidence="9">
        <name>Zn(2+)</name>
        <dbReference type="ChEBI" id="CHEBI:29105"/>
    </cofactor>
    <text evidence="9">Binds 1 zinc ion per subunit.</text>
</comment>
<evidence type="ECO:0000259" key="10">
    <source>
        <dbReference type="PROSITE" id="PS00022"/>
    </source>
</evidence>
<dbReference type="GO" id="GO:0006508">
    <property type="term" value="P:proteolysis"/>
    <property type="evidence" value="ECO:0007669"/>
    <property type="project" value="UniProtKB-KW"/>
</dbReference>
<evidence type="ECO:0000256" key="3">
    <source>
        <dbReference type="ARBA" id="ARBA00022723"/>
    </source>
</evidence>
<keyword evidence="5 9" id="KW-0862">Zinc</keyword>
<dbReference type="eggNOG" id="KOG3525">
    <property type="taxonomic scope" value="Eukaryota"/>
</dbReference>
<comment type="similarity">
    <text evidence="1">Belongs to the peptidase M8 family.</text>
</comment>